<keyword evidence="3" id="KW-1133">Transmembrane helix</keyword>
<dbReference type="Gene3D" id="1.10.620.20">
    <property type="entry name" value="Ribonucleotide Reductase, subunit A"/>
    <property type="match status" value="1"/>
</dbReference>
<feature type="compositionally biased region" description="Basic and acidic residues" evidence="2">
    <location>
        <begin position="1"/>
        <end position="13"/>
    </location>
</feature>
<dbReference type="GO" id="GO:0005507">
    <property type="term" value="F:copper ion binding"/>
    <property type="evidence" value="ECO:0007669"/>
    <property type="project" value="TreeGrafter"/>
</dbReference>
<dbReference type="PANTHER" id="PTHR43520">
    <property type="entry name" value="ATP7, ISOFORM B"/>
    <property type="match status" value="1"/>
</dbReference>
<protein>
    <submittedName>
        <fullName evidence="5">Heavy metal translocating P-type ATPase</fullName>
    </submittedName>
</protein>
<evidence type="ECO:0000313" key="5">
    <source>
        <dbReference type="EMBL" id="EQD37386.1"/>
    </source>
</evidence>
<reference evidence="5" key="2">
    <citation type="journal article" date="2014" name="ISME J.">
        <title>Microbial stratification in low pH oxic and suboxic macroscopic growths along an acid mine drainage.</title>
        <authorList>
            <person name="Mendez-Garcia C."/>
            <person name="Mesa V."/>
            <person name="Sprenger R.R."/>
            <person name="Richter M."/>
            <person name="Diez M.S."/>
            <person name="Solano J."/>
            <person name="Bargiela R."/>
            <person name="Golyshina O.V."/>
            <person name="Manteca A."/>
            <person name="Ramos J.L."/>
            <person name="Gallego J.R."/>
            <person name="Llorente I."/>
            <person name="Martins Dos Santos V.A."/>
            <person name="Jensen O.N."/>
            <person name="Pelaez A.I."/>
            <person name="Sanchez J."/>
            <person name="Ferrer M."/>
        </authorList>
    </citation>
    <scope>NUCLEOTIDE SEQUENCE</scope>
</reference>
<dbReference type="SMART" id="SM00746">
    <property type="entry name" value="TRASH"/>
    <property type="match status" value="1"/>
</dbReference>
<evidence type="ECO:0000256" key="3">
    <source>
        <dbReference type="SAM" id="Phobius"/>
    </source>
</evidence>
<accession>T0YPA4</accession>
<comment type="caution">
    <text evidence="5">The sequence shown here is derived from an EMBL/GenBank/DDBJ whole genome shotgun (WGS) entry which is preliminary data.</text>
</comment>
<organism evidence="5">
    <name type="scientific">mine drainage metagenome</name>
    <dbReference type="NCBI Taxonomy" id="410659"/>
    <lineage>
        <taxon>unclassified sequences</taxon>
        <taxon>metagenomes</taxon>
        <taxon>ecological metagenomes</taxon>
    </lineage>
</organism>
<reference evidence="5" key="1">
    <citation type="submission" date="2013-08" db="EMBL/GenBank/DDBJ databases">
        <authorList>
            <person name="Mendez C."/>
            <person name="Richter M."/>
            <person name="Ferrer M."/>
            <person name="Sanchez J."/>
        </authorList>
    </citation>
    <scope>NUCLEOTIDE SEQUENCE</scope>
</reference>
<feature type="domain" description="TRASH" evidence="4">
    <location>
        <begin position="105"/>
        <end position="143"/>
    </location>
</feature>
<evidence type="ECO:0000256" key="1">
    <source>
        <dbReference type="ARBA" id="ARBA00022967"/>
    </source>
</evidence>
<proteinExistence type="predicted"/>
<evidence type="ECO:0000259" key="4">
    <source>
        <dbReference type="SMART" id="SM00746"/>
    </source>
</evidence>
<dbReference type="GO" id="GO:0016491">
    <property type="term" value="F:oxidoreductase activity"/>
    <property type="evidence" value="ECO:0007669"/>
    <property type="project" value="InterPro"/>
</dbReference>
<dbReference type="Pfam" id="PF04945">
    <property type="entry name" value="YHS"/>
    <property type="match status" value="1"/>
</dbReference>
<dbReference type="AlphaFoldDB" id="T0YPA4"/>
<dbReference type="GO" id="GO:0016020">
    <property type="term" value="C:membrane"/>
    <property type="evidence" value="ECO:0007669"/>
    <property type="project" value="TreeGrafter"/>
</dbReference>
<dbReference type="SUPFAM" id="SSF47240">
    <property type="entry name" value="Ferritin-like"/>
    <property type="match status" value="1"/>
</dbReference>
<dbReference type="Gene3D" id="2.70.150.10">
    <property type="entry name" value="Calcium-transporting ATPase, cytoplasmic transduction domain A"/>
    <property type="match status" value="1"/>
</dbReference>
<dbReference type="GO" id="GO:0055070">
    <property type="term" value="P:copper ion homeostasis"/>
    <property type="evidence" value="ECO:0007669"/>
    <property type="project" value="TreeGrafter"/>
</dbReference>
<keyword evidence="3" id="KW-0472">Membrane</keyword>
<feature type="transmembrane region" description="Helical" evidence="3">
    <location>
        <begin position="241"/>
        <end position="262"/>
    </location>
</feature>
<name>T0YPA4_9ZZZZ</name>
<dbReference type="InterPro" id="IPR012348">
    <property type="entry name" value="RNR-like"/>
</dbReference>
<dbReference type="InterPro" id="IPR007029">
    <property type="entry name" value="YHS_dom"/>
</dbReference>
<feature type="region of interest" description="Disordered" evidence="2">
    <location>
        <begin position="1"/>
        <end position="24"/>
    </location>
</feature>
<feature type="transmembrane region" description="Helical" evidence="3">
    <location>
        <begin position="312"/>
        <end position="331"/>
    </location>
</feature>
<sequence length="389" mass="40841">MNTHEHGHDHPNQPDDDAHDTCGHGAQTATPGSCCGGSVKGTAAAPAADASRCGGAQTSVEPAPPIGAPCCAGGDRHAADDPHAGHAHGAHAHGVAAVDTKTAIDPVCGMRVDPATAKHRSEHAGAMYFFCNPRCKEKFDADPAKYLQPAEAVPPAAAPAGTIWTCPMHPEIRQDHPGSCPKCGMALEPLLPTLDAEDGDELAHLTRRFRICVALTLPVFVVAMGPHLFGVHPPTPWDALAAWTEALLGSIVVLWGGASFFARGWRSLRPWSPNMYTLIALGTGVAWTYSVIAFAVPGLFPPAFRGADGRVAVYFEAAAVIVTLVLLGDFLELRARRRTGAALKALLGLAPTTAHRVAADGREADVPLAEVRVGDTLRVRPARRFPSTV</sequence>
<evidence type="ECO:0000256" key="2">
    <source>
        <dbReference type="SAM" id="MobiDB-lite"/>
    </source>
</evidence>
<feature type="transmembrane region" description="Helical" evidence="3">
    <location>
        <begin position="211"/>
        <end position="229"/>
    </location>
</feature>
<feature type="transmembrane region" description="Helical" evidence="3">
    <location>
        <begin position="274"/>
        <end position="300"/>
    </location>
</feature>
<keyword evidence="3" id="KW-0812">Transmembrane</keyword>
<keyword evidence="1" id="KW-1278">Translocase</keyword>
<dbReference type="GO" id="GO:0043682">
    <property type="term" value="F:P-type divalent copper transporter activity"/>
    <property type="evidence" value="ECO:0007669"/>
    <property type="project" value="TreeGrafter"/>
</dbReference>
<dbReference type="InterPro" id="IPR011017">
    <property type="entry name" value="TRASH_dom"/>
</dbReference>
<dbReference type="PANTHER" id="PTHR43520:SF8">
    <property type="entry name" value="P-TYPE CU(+) TRANSPORTER"/>
    <property type="match status" value="1"/>
</dbReference>
<dbReference type="InterPro" id="IPR045800">
    <property type="entry name" value="HMBD"/>
</dbReference>
<gene>
    <name evidence="5" type="ORF">B1A_17583</name>
</gene>
<dbReference type="Pfam" id="PF19335">
    <property type="entry name" value="HMBD"/>
    <property type="match status" value="1"/>
</dbReference>
<dbReference type="EMBL" id="AUZX01012936">
    <property type="protein sequence ID" value="EQD37386.1"/>
    <property type="molecule type" value="Genomic_DNA"/>
</dbReference>
<dbReference type="InterPro" id="IPR009078">
    <property type="entry name" value="Ferritin-like_SF"/>
</dbReference>